<dbReference type="Proteomes" id="UP000278351">
    <property type="component" value="Unassembled WGS sequence"/>
</dbReference>
<dbReference type="InterPro" id="IPR007627">
    <property type="entry name" value="RNA_pol_sigma70_r2"/>
</dbReference>
<evidence type="ECO:0000256" key="3">
    <source>
        <dbReference type="ARBA" id="ARBA00023082"/>
    </source>
</evidence>
<evidence type="ECO:0000256" key="2">
    <source>
        <dbReference type="ARBA" id="ARBA00023015"/>
    </source>
</evidence>
<dbReference type="Pfam" id="PF08281">
    <property type="entry name" value="Sigma70_r4_2"/>
    <property type="match status" value="1"/>
</dbReference>
<dbReference type="InterPro" id="IPR036388">
    <property type="entry name" value="WH-like_DNA-bd_sf"/>
</dbReference>
<dbReference type="RefSeq" id="WP_123849068.1">
    <property type="nucleotide sequence ID" value="NZ_RPDH01000003.1"/>
</dbReference>
<dbReference type="NCBIfam" id="TIGR02937">
    <property type="entry name" value="sigma70-ECF"/>
    <property type="match status" value="1"/>
</dbReference>
<keyword evidence="3" id="KW-0731">Sigma factor</keyword>
<dbReference type="EMBL" id="RPDH01000003">
    <property type="protein sequence ID" value="RPE05424.1"/>
    <property type="molecule type" value="Genomic_DNA"/>
</dbReference>
<dbReference type="GO" id="GO:0003677">
    <property type="term" value="F:DNA binding"/>
    <property type="evidence" value="ECO:0007669"/>
    <property type="project" value="InterPro"/>
</dbReference>
<gene>
    <name evidence="7" type="ORF">EGT74_23855</name>
</gene>
<keyword evidence="8" id="KW-1185">Reference proteome</keyword>
<dbReference type="InterPro" id="IPR014284">
    <property type="entry name" value="RNA_pol_sigma-70_dom"/>
</dbReference>
<feature type="domain" description="RNA polymerase sigma factor 70 region 4 type 2" evidence="6">
    <location>
        <begin position="125"/>
        <end position="177"/>
    </location>
</feature>
<dbReference type="SUPFAM" id="SSF88659">
    <property type="entry name" value="Sigma3 and sigma4 domains of RNA polymerase sigma factors"/>
    <property type="match status" value="1"/>
</dbReference>
<dbReference type="NCBIfam" id="TIGR02985">
    <property type="entry name" value="Sig70_bacteroi1"/>
    <property type="match status" value="1"/>
</dbReference>
<comment type="caution">
    <text evidence="7">The sequence shown here is derived from an EMBL/GenBank/DDBJ whole genome shotgun (WGS) entry which is preliminary data.</text>
</comment>
<sequence>MRSGKTSVNTLWQKVWQENDQRAFEELFHGCYQRLVRFAEEYVNSHESAEEIVSDIFMKLWAGRDTYQDVLHIEKYLFTAVRNQSLNYLRKFSGYRVVATEEAGQLNIVSSHDPYKASEWKELLARLDAAVEMLPPRRRKIFRLIREEGFKPKEVAEIMNLSHRTVETQLFNAVKTLHAELQPYLTARRKSAPAGGVDAALVLTLLLSAQG</sequence>
<name>A0A3N4Q0Y2_9BACT</name>
<dbReference type="AlphaFoldDB" id="A0A3N4Q0Y2"/>
<dbReference type="PANTHER" id="PTHR43133:SF46">
    <property type="entry name" value="RNA POLYMERASE SIGMA-70 FACTOR ECF SUBFAMILY"/>
    <property type="match status" value="1"/>
</dbReference>
<dbReference type="PANTHER" id="PTHR43133">
    <property type="entry name" value="RNA POLYMERASE ECF-TYPE SIGMA FACTO"/>
    <property type="match status" value="1"/>
</dbReference>
<dbReference type="InterPro" id="IPR013324">
    <property type="entry name" value="RNA_pol_sigma_r3/r4-like"/>
</dbReference>
<dbReference type="SUPFAM" id="SSF88946">
    <property type="entry name" value="Sigma2 domain of RNA polymerase sigma factors"/>
    <property type="match status" value="1"/>
</dbReference>
<dbReference type="InterPro" id="IPR013249">
    <property type="entry name" value="RNA_pol_sigma70_r4_t2"/>
</dbReference>
<comment type="similarity">
    <text evidence="1">Belongs to the sigma-70 factor family. ECF subfamily.</text>
</comment>
<dbReference type="InterPro" id="IPR039425">
    <property type="entry name" value="RNA_pol_sigma-70-like"/>
</dbReference>
<keyword evidence="4" id="KW-0804">Transcription</keyword>
<protein>
    <submittedName>
        <fullName evidence="7">RNA polymerase sigma-70 factor</fullName>
    </submittedName>
</protein>
<evidence type="ECO:0000313" key="7">
    <source>
        <dbReference type="EMBL" id="RPE05424.1"/>
    </source>
</evidence>
<dbReference type="GO" id="GO:0016987">
    <property type="term" value="F:sigma factor activity"/>
    <property type="evidence" value="ECO:0007669"/>
    <property type="project" value="UniProtKB-KW"/>
</dbReference>
<reference evidence="7 8" key="1">
    <citation type="submission" date="2018-11" db="EMBL/GenBank/DDBJ databases">
        <title>Chitinophaga lutea sp.nov., isolate from arsenic contaminated soil.</title>
        <authorList>
            <person name="Zong Y."/>
        </authorList>
    </citation>
    <scope>NUCLEOTIDE SEQUENCE [LARGE SCALE GENOMIC DNA]</scope>
    <source>
        <strain evidence="7 8">ZY74</strain>
    </source>
</reference>
<evidence type="ECO:0000256" key="4">
    <source>
        <dbReference type="ARBA" id="ARBA00023163"/>
    </source>
</evidence>
<dbReference type="InterPro" id="IPR013325">
    <property type="entry name" value="RNA_pol_sigma_r2"/>
</dbReference>
<dbReference type="Gene3D" id="1.10.10.10">
    <property type="entry name" value="Winged helix-like DNA-binding domain superfamily/Winged helix DNA-binding domain"/>
    <property type="match status" value="1"/>
</dbReference>
<keyword evidence="2" id="KW-0805">Transcription regulation</keyword>
<evidence type="ECO:0000256" key="1">
    <source>
        <dbReference type="ARBA" id="ARBA00010641"/>
    </source>
</evidence>
<evidence type="ECO:0000259" key="5">
    <source>
        <dbReference type="Pfam" id="PF04542"/>
    </source>
</evidence>
<dbReference type="OrthoDB" id="659361at2"/>
<feature type="domain" description="RNA polymerase sigma-70 region 2" evidence="5">
    <location>
        <begin position="28"/>
        <end position="91"/>
    </location>
</feature>
<accession>A0A3N4Q0Y2</accession>
<dbReference type="Gene3D" id="1.10.1740.10">
    <property type="match status" value="1"/>
</dbReference>
<dbReference type="InterPro" id="IPR014327">
    <property type="entry name" value="RNA_pol_sigma70_bacteroid"/>
</dbReference>
<dbReference type="GO" id="GO:0006352">
    <property type="term" value="P:DNA-templated transcription initiation"/>
    <property type="evidence" value="ECO:0007669"/>
    <property type="project" value="InterPro"/>
</dbReference>
<organism evidence="7 8">
    <name type="scientific">Chitinophaga lutea</name>
    <dbReference type="NCBI Taxonomy" id="2488634"/>
    <lineage>
        <taxon>Bacteria</taxon>
        <taxon>Pseudomonadati</taxon>
        <taxon>Bacteroidota</taxon>
        <taxon>Chitinophagia</taxon>
        <taxon>Chitinophagales</taxon>
        <taxon>Chitinophagaceae</taxon>
        <taxon>Chitinophaga</taxon>
    </lineage>
</organism>
<evidence type="ECO:0000313" key="8">
    <source>
        <dbReference type="Proteomes" id="UP000278351"/>
    </source>
</evidence>
<proteinExistence type="inferred from homology"/>
<evidence type="ECO:0000259" key="6">
    <source>
        <dbReference type="Pfam" id="PF08281"/>
    </source>
</evidence>
<dbReference type="Pfam" id="PF04542">
    <property type="entry name" value="Sigma70_r2"/>
    <property type="match status" value="1"/>
</dbReference>